<dbReference type="EMBL" id="BLXZ01000009">
    <property type="protein sequence ID" value="GFO70401.1"/>
    <property type="molecule type" value="Genomic_DNA"/>
</dbReference>
<dbReference type="InterPro" id="IPR000847">
    <property type="entry name" value="LysR_HTH_N"/>
</dbReference>
<evidence type="ECO:0000313" key="7">
    <source>
        <dbReference type="Proteomes" id="UP000587586"/>
    </source>
</evidence>
<dbReference type="SUPFAM" id="SSF46785">
    <property type="entry name" value="Winged helix' DNA-binding domain"/>
    <property type="match status" value="1"/>
</dbReference>
<dbReference type="GO" id="GO:0003700">
    <property type="term" value="F:DNA-binding transcription factor activity"/>
    <property type="evidence" value="ECO:0007669"/>
    <property type="project" value="InterPro"/>
</dbReference>
<dbReference type="PROSITE" id="PS50931">
    <property type="entry name" value="HTH_LYSR"/>
    <property type="match status" value="1"/>
</dbReference>
<evidence type="ECO:0000259" key="5">
    <source>
        <dbReference type="PROSITE" id="PS50931"/>
    </source>
</evidence>
<evidence type="ECO:0000256" key="1">
    <source>
        <dbReference type="ARBA" id="ARBA00009437"/>
    </source>
</evidence>
<dbReference type="Gene3D" id="3.40.190.290">
    <property type="match status" value="1"/>
</dbReference>
<dbReference type="Gene3D" id="1.10.10.10">
    <property type="entry name" value="Winged helix-like DNA-binding domain superfamily/Winged helix DNA-binding domain"/>
    <property type="match status" value="1"/>
</dbReference>
<comment type="similarity">
    <text evidence="1">Belongs to the LysR transcriptional regulatory family.</text>
</comment>
<evidence type="ECO:0000313" key="6">
    <source>
        <dbReference type="EMBL" id="GFO70401.1"/>
    </source>
</evidence>
<sequence length="300" mass="32792">MNLNQLIVFHVVAERLSFTRAAQELHLTQPGISKHIAALEEYYGTPLFHRIGRKVSLTQAGEILHTATSTLTALLDETKSRLDDLKGLAGGKLQVGAGTTIAAYLLPRMLTAFKTQAPGVELTVQTGFSGEIVELVLATRTELGLVGRFYADPRLVVRSFHKDPLVLIVPPGHHWAKRKDPVSPEELGAEMFLLSKRGSGTWRMVSAVLEESGFPLGNTMELGTTEGVKQAVTAGLGISILSRHVVERELSSGVVSEVRLAGEWQKRELYVVYRRDRYLSEAARAFLALLPEGLETGGEV</sequence>
<dbReference type="PANTHER" id="PTHR30126:SF39">
    <property type="entry name" value="HTH-TYPE TRANSCRIPTIONAL REGULATOR CYSL"/>
    <property type="match status" value="1"/>
</dbReference>
<dbReference type="Proteomes" id="UP000587586">
    <property type="component" value="Unassembled WGS sequence"/>
</dbReference>
<keyword evidence="4" id="KW-0804">Transcription</keyword>
<dbReference type="Pfam" id="PF00126">
    <property type="entry name" value="HTH_1"/>
    <property type="match status" value="1"/>
</dbReference>
<proteinExistence type="inferred from homology"/>
<feature type="domain" description="HTH lysR-type" evidence="5">
    <location>
        <begin position="1"/>
        <end position="58"/>
    </location>
</feature>
<dbReference type="RefSeq" id="WP_183363008.1">
    <property type="nucleotide sequence ID" value="NZ_BLXZ01000009.1"/>
</dbReference>
<protein>
    <submittedName>
        <fullName evidence="6">LysR family transcriptional regulator</fullName>
    </submittedName>
</protein>
<dbReference type="PANTHER" id="PTHR30126">
    <property type="entry name" value="HTH-TYPE TRANSCRIPTIONAL REGULATOR"/>
    <property type="match status" value="1"/>
</dbReference>
<evidence type="ECO:0000256" key="3">
    <source>
        <dbReference type="ARBA" id="ARBA00023125"/>
    </source>
</evidence>
<dbReference type="InterPro" id="IPR005119">
    <property type="entry name" value="LysR_subst-bd"/>
</dbReference>
<keyword evidence="7" id="KW-1185">Reference proteome</keyword>
<keyword evidence="3" id="KW-0238">DNA-binding</keyword>
<evidence type="ECO:0000256" key="2">
    <source>
        <dbReference type="ARBA" id="ARBA00023015"/>
    </source>
</evidence>
<dbReference type="AlphaFoldDB" id="A0A6V8NCZ3"/>
<comment type="caution">
    <text evidence="6">The sequence shown here is derived from an EMBL/GenBank/DDBJ whole genome shotgun (WGS) entry which is preliminary data.</text>
</comment>
<reference evidence="7" key="1">
    <citation type="submission" date="2020-06" db="EMBL/GenBank/DDBJ databases">
        <title>Draft genomic sequecing of Geomonas sp. Red745.</title>
        <authorList>
            <person name="Itoh H."/>
            <person name="Xu Z.X."/>
            <person name="Ushijima N."/>
            <person name="Masuda Y."/>
            <person name="Shiratori Y."/>
            <person name="Senoo K."/>
        </authorList>
    </citation>
    <scope>NUCLEOTIDE SEQUENCE [LARGE SCALE GENOMIC DNA]</scope>
    <source>
        <strain evidence="7">Red745</strain>
    </source>
</reference>
<dbReference type="PRINTS" id="PR00039">
    <property type="entry name" value="HTHLYSR"/>
</dbReference>
<dbReference type="SUPFAM" id="SSF53850">
    <property type="entry name" value="Periplasmic binding protein-like II"/>
    <property type="match status" value="1"/>
</dbReference>
<accession>A0A6V8NCZ3</accession>
<dbReference type="InterPro" id="IPR036390">
    <property type="entry name" value="WH_DNA-bd_sf"/>
</dbReference>
<keyword evidence="2" id="KW-0805">Transcription regulation</keyword>
<gene>
    <name evidence="6" type="ORF">GMLC_39800</name>
</gene>
<evidence type="ECO:0000256" key="4">
    <source>
        <dbReference type="ARBA" id="ARBA00023163"/>
    </source>
</evidence>
<dbReference type="Pfam" id="PF03466">
    <property type="entry name" value="LysR_substrate"/>
    <property type="match status" value="1"/>
</dbReference>
<organism evidence="6 7">
    <name type="scientific">Geomonas limicola</name>
    <dbReference type="NCBI Taxonomy" id="2740186"/>
    <lineage>
        <taxon>Bacteria</taxon>
        <taxon>Pseudomonadati</taxon>
        <taxon>Thermodesulfobacteriota</taxon>
        <taxon>Desulfuromonadia</taxon>
        <taxon>Geobacterales</taxon>
        <taxon>Geobacteraceae</taxon>
        <taxon>Geomonas</taxon>
    </lineage>
</organism>
<dbReference type="GO" id="GO:0000976">
    <property type="term" value="F:transcription cis-regulatory region binding"/>
    <property type="evidence" value="ECO:0007669"/>
    <property type="project" value="TreeGrafter"/>
</dbReference>
<dbReference type="InterPro" id="IPR036388">
    <property type="entry name" value="WH-like_DNA-bd_sf"/>
</dbReference>
<dbReference type="FunFam" id="1.10.10.10:FF:000001">
    <property type="entry name" value="LysR family transcriptional regulator"/>
    <property type="match status" value="1"/>
</dbReference>
<name>A0A6V8NCZ3_9BACT</name>